<comment type="caution">
    <text evidence="8">The sequence shown here is derived from an EMBL/GenBank/DDBJ whole genome shotgun (WGS) entry which is preliminary data.</text>
</comment>
<feature type="compositionally biased region" description="Polar residues" evidence="6">
    <location>
        <begin position="159"/>
        <end position="168"/>
    </location>
</feature>
<organism evidence="8 9">
    <name type="scientific">Henosepilachna vigintioctopunctata</name>
    <dbReference type="NCBI Taxonomy" id="420089"/>
    <lineage>
        <taxon>Eukaryota</taxon>
        <taxon>Metazoa</taxon>
        <taxon>Ecdysozoa</taxon>
        <taxon>Arthropoda</taxon>
        <taxon>Hexapoda</taxon>
        <taxon>Insecta</taxon>
        <taxon>Pterygota</taxon>
        <taxon>Neoptera</taxon>
        <taxon>Endopterygota</taxon>
        <taxon>Coleoptera</taxon>
        <taxon>Polyphaga</taxon>
        <taxon>Cucujiformia</taxon>
        <taxon>Coccinelloidea</taxon>
        <taxon>Coccinellidae</taxon>
        <taxon>Epilachninae</taxon>
        <taxon>Epilachnini</taxon>
        <taxon>Henosepilachna</taxon>
    </lineage>
</organism>
<evidence type="ECO:0000256" key="4">
    <source>
        <dbReference type="PROSITE-ProRule" id="PRU00285"/>
    </source>
</evidence>
<evidence type="ECO:0000256" key="3">
    <source>
        <dbReference type="PIRSR" id="PIRSR036514-1"/>
    </source>
</evidence>
<keyword evidence="3" id="KW-0479">Metal-binding</keyword>
<evidence type="ECO:0000259" key="7">
    <source>
        <dbReference type="PROSITE" id="PS01031"/>
    </source>
</evidence>
<sequence length="186" mass="21329">MSVLPFFLNNYLRPTRLLDQQFGLCLDPDDLLSPIVDPGYLSSYLRNPVGYIRPWRTEISQRDVGSTLSVDNDKFQANLDVQQFKPEEITVKLTGNNTITIEGKHEEKEDEHGHISRQFVRRYVLPKNCDLGKIESKLSSDGVLIITAPRTKVDESDSRNIPITQTGETAKLEQRKEHKKQEEMES</sequence>
<dbReference type="PIRSF" id="PIRSF036514">
    <property type="entry name" value="Sm_HSP_B1"/>
    <property type="match status" value="1"/>
</dbReference>
<dbReference type="Proteomes" id="UP001431783">
    <property type="component" value="Unassembled WGS sequence"/>
</dbReference>
<dbReference type="PANTHER" id="PTHR45640">
    <property type="entry name" value="HEAT SHOCK PROTEIN HSP-12.2-RELATED"/>
    <property type="match status" value="1"/>
</dbReference>
<evidence type="ECO:0000313" key="8">
    <source>
        <dbReference type="EMBL" id="KAK9879613.1"/>
    </source>
</evidence>
<dbReference type="Pfam" id="PF00011">
    <property type="entry name" value="HSP20"/>
    <property type="match status" value="1"/>
</dbReference>
<keyword evidence="1" id="KW-0346">Stress response</keyword>
<feature type="region of interest" description="Disordered" evidence="6">
    <location>
        <begin position="154"/>
        <end position="186"/>
    </location>
</feature>
<evidence type="ECO:0000256" key="1">
    <source>
        <dbReference type="ARBA" id="ARBA00023016"/>
    </source>
</evidence>
<dbReference type="InterPro" id="IPR055269">
    <property type="entry name" value="Alpha-crystallin/HSP_16"/>
</dbReference>
<dbReference type="AlphaFoldDB" id="A0AAW1UEP4"/>
<dbReference type="PANTHER" id="PTHR45640:SF13">
    <property type="entry name" value="HEAT SHOCK PROTEIN 22-RELATED"/>
    <property type="match status" value="1"/>
</dbReference>
<feature type="compositionally biased region" description="Basic and acidic residues" evidence="6">
    <location>
        <begin position="170"/>
        <end position="186"/>
    </location>
</feature>
<feature type="domain" description="SHSP" evidence="7">
    <location>
        <begin position="57"/>
        <end position="166"/>
    </location>
</feature>
<dbReference type="InterPro" id="IPR008978">
    <property type="entry name" value="HSP20-like_chaperone"/>
</dbReference>
<dbReference type="GO" id="GO:0046872">
    <property type="term" value="F:metal ion binding"/>
    <property type="evidence" value="ECO:0007669"/>
    <property type="project" value="UniProtKB-KW"/>
</dbReference>
<comment type="similarity">
    <text evidence="2 4 5">Belongs to the small heat shock protein (HSP20) family.</text>
</comment>
<accession>A0AAW1UEP4</accession>
<dbReference type="PROSITE" id="PS01031">
    <property type="entry name" value="SHSP"/>
    <property type="match status" value="1"/>
</dbReference>
<dbReference type="Gene3D" id="2.60.40.790">
    <property type="match status" value="1"/>
</dbReference>
<evidence type="ECO:0000313" key="9">
    <source>
        <dbReference type="Proteomes" id="UP001431783"/>
    </source>
</evidence>
<dbReference type="GO" id="GO:0051082">
    <property type="term" value="F:unfolded protein binding"/>
    <property type="evidence" value="ECO:0007669"/>
    <property type="project" value="TreeGrafter"/>
</dbReference>
<dbReference type="EMBL" id="JARQZJ010000062">
    <property type="protein sequence ID" value="KAK9879613.1"/>
    <property type="molecule type" value="Genomic_DNA"/>
</dbReference>
<keyword evidence="9" id="KW-1185">Reference proteome</keyword>
<evidence type="ECO:0000256" key="2">
    <source>
        <dbReference type="PIRNR" id="PIRNR036514"/>
    </source>
</evidence>
<keyword evidence="3" id="KW-0862">Zinc</keyword>
<feature type="binding site" evidence="3">
    <location>
        <position position="107"/>
    </location>
    <ligand>
        <name>Zn(2+)</name>
        <dbReference type="ChEBI" id="CHEBI:29105"/>
        <label>2</label>
    </ligand>
</feature>
<evidence type="ECO:0000256" key="6">
    <source>
        <dbReference type="SAM" id="MobiDB-lite"/>
    </source>
</evidence>
<protein>
    <recommendedName>
        <fullName evidence="7">SHSP domain-containing protein</fullName>
    </recommendedName>
</protein>
<dbReference type="CDD" id="cd06526">
    <property type="entry name" value="metazoan_ACD"/>
    <property type="match status" value="1"/>
</dbReference>
<evidence type="ECO:0000256" key="5">
    <source>
        <dbReference type="RuleBase" id="RU003616"/>
    </source>
</evidence>
<dbReference type="GO" id="GO:0042026">
    <property type="term" value="P:protein refolding"/>
    <property type="evidence" value="ECO:0007669"/>
    <property type="project" value="TreeGrafter"/>
</dbReference>
<dbReference type="GO" id="GO:0009408">
    <property type="term" value="P:response to heat"/>
    <property type="evidence" value="ECO:0007669"/>
    <property type="project" value="UniProtKB-ARBA"/>
</dbReference>
<dbReference type="InterPro" id="IPR001436">
    <property type="entry name" value="Alpha-crystallin/sHSP_animal"/>
</dbReference>
<feature type="binding site" evidence="3">
    <location>
        <position position="112"/>
    </location>
    <ligand>
        <name>Zn(2+)</name>
        <dbReference type="ChEBI" id="CHEBI:29105"/>
        <label>1</label>
    </ligand>
</feature>
<dbReference type="InterPro" id="IPR002068">
    <property type="entry name" value="A-crystallin/Hsp20_dom"/>
</dbReference>
<dbReference type="GO" id="GO:0005737">
    <property type="term" value="C:cytoplasm"/>
    <property type="evidence" value="ECO:0007669"/>
    <property type="project" value="TreeGrafter"/>
</dbReference>
<dbReference type="GO" id="GO:0005634">
    <property type="term" value="C:nucleus"/>
    <property type="evidence" value="ECO:0007669"/>
    <property type="project" value="TreeGrafter"/>
</dbReference>
<feature type="binding site" evidence="3">
    <location>
        <position position="105"/>
    </location>
    <ligand>
        <name>Zn(2+)</name>
        <dbReference type="ChEBI" id="CHEBI:29105"/>
        <label>1</label>
    </ligand>
</feature>
<dbReference type="SUPFAM" id="SSF49764">
    <property type="entry name" value="HSP20-like chaperones"/>
    <property type="match status" value="1"/>
</dbReference>
<dbReference type="PRINTS" id="PR00299">
    <property type="entry name" value="ACRYSTALLIN"/>
</dbReference>
<reference evidence="8 9" key="1">
    <citation type="submission" date="2023-03" db="EMBL/GenBank/DDBJ databases">
        <title>Genome insight into feeding habits of ladybird beetles.</title>
        <authorList>
            <person name="Li H.-S."/>
            <person name="Huang Y.-H."/>
            <person name="Pang H."/>
        </authorList>
    </citation>
    <scope>NUCLEOTIDE SEQUENCE [LARGE SCALE GENOMIC DNA]</scope>
    <source>
        <strain evidence="8">SYSU_2023b</strain>
        <tissue evidence="8">Whole body</tissue>
    </source>
</reference>
<name>A0AAW1UEP4_9CUCU</name>
<gene>
    <name evidence="8" type="ORF">WA026_006677</name>
</gene>
<proteinExistence type="inferred from homology"/>